<evidence type="ECO:0000313" key="9">
    <source>
        <dbReference type="EMBL" id="MCC2232057.1"/>
    </source>
</evidence>
<dbReference type="PRINTS" id="PR00727">
    <property type="entry name" value="LEADERPTASE"/>
</dbReference>
<evidence type="ECO:0000256" key="4">
    <source>
        <dbReference type="ARBA" id="ARBA00013208"/>
    </source>
</evidence>
<evidence type="ECO:0000256" key="2">
    <source>
        <dbReference type="ARBA" id="ARBA00004401"/>
    </source>
</evidence>
<keyword evidence="5 7" id="KW-0378">Hydrolase</keyword>
<dbReference type="Pfam" id="PF10502">
    <property type="entry name" value="Peptidase_S26"/>
    <property type="match status" value="1"/>
</dbReference>
<comment type="subcellular location">
    <subcellularLocation>
        <location evidence="2">Cell membrane</location>
        <topology evidence="2">Single-pass type II membrane protein</topology>
    </subcellularLocation>
    <subcellularLocation>
        <location evidence="7">Membrane</location>
        <topology evidence="7">Single-pass type II membrane protein</topology>
    </subcellularLocation>
</comment>
<feature type="domain" description="Peptidase S26" evidence="8">
    <location>
        <begin position="21"/>
        <end position="178"/>
    </location>
</feature>
<keyword evidence="7" id="KW-0472">Membrane</keyword>
<feature type="transmembrane region" description="Helical" evidence="7">
    <location>
        <begin position="20"/>
        <end position="42"/>
    </location>
</feature>
<evidence type="ECO:0000313" key="10">
    <source>
        <dbReference type="Proteomes" id="UP001198182"/>
    </source>
</evidence>
<evidence type="ECO:0000256" key="1">
    <source>
        <dbReference type="ARBA" id="ARBA00000677"/>
    </source>
</evidence>
<keyword evidence="7" id="KW-0645">Protease</keyword>
<dbReference type="NCBIfam" id="TIGR02227">
    <property type="entry name" value="sigpep_I_bact"/>
    <property type="match status" value="1"/>
</dbReference>
<dbReference type="AlphaFoldDB" id="A0AAE3JGR4"/>
<dbReference type="CDD" id="cd06530">
    <property type="entry name" value="S26_SPase_I"/>
    <property type="match status" value="1"/>
</dbReference>
<evidence type="ECO:0000259" key="8">
    <source>
        <dbReference type="Pfam" id="PF10502"/>
    </source>
</evidence>
<evidence type="ECO:0000256" key="5">
    <source>
        <dbReference type="ARBA" id="ARBA00022801"/>
    </source>
</evidence>
<evidence type="ECO:0000256" key="3">
    <source>
        <dbReference type="ARBA" id="ARBA00009370"/>
    </source>
</evidence>
<dbReference type="InterPro" id="IPR000223">
    <property type="entry name" value="Pept_S26A_signal_pept_1"/>
</dbReference>
<comment type="caution">
    <text evidence="9">The sequence shown here is derived from an EMBL/GenBank/DDBJ whole genome shotgun (WGS) entry which is preliminary data.</text>
</comment>
<proteinExistence type="inferred from homology"/>
<organism evidence="9 10">
    <name type="scientific">Hominifimenecus microfluidus</name>
    <dbReference type="NCBI Taxonomy" id="2885348"/>
    <lineage>
        <taxon>Bacteria</taxon>
        <taxon>Bacillati</taxon>
        <taxon>Bacillota</taxon>
        <taxon>Clostridia</taxon>
        <taxon>Lachnospirales</taxon>
        <taxon>Lachnospiraceae</taxon>
        <taxon>Hominifimenecus</taxon>
    </lineage>
</organism>
<feature type="active site" evidence="6">
    <location>
        <position position="51"/>
    </location>
</feature>
<dbReference type="RefSeq" id="WP_308454543.1">
    <property type="nucleotide sequence ID" value="NZ_JAJEQR010000049.1"/>
</dbReference>
<keyword evidence="10" id="KW-1185">Reference proteome</keyword>
<dbReference type="PANTHER" id="PTHR43390">
    <property type="entry name" value="SIGNAL PEPTIDASE I"/>
    <property type="match status" value="1"/>
</dbReference>
<dbReference type="GO" id="GO:0004252">
    <property type="term" value="F:serine-type endopeptidase activity"/>
    <property type="evidence" value="ECO:0007669"/>
    <property type="project" value="InterPro"/>
</dbReference>
<name>A0AAE3JGR4_9FIRM</name>
<evidence type="ECO:0000256" key="7">
    <source>
        <dbReference type="RuleBase" id="RU362042"/>
    </source>
</evidence>
<dbReference type="PROSITE" id="PS00760">
    <property type="entry name" value="SPASE_I_2"/>
    <property type="match status" value="1"/>
</dbReference>
<reference evidence="9" key="1">
    <citation type="submission" date="2021-10" db="EMBL/GenBank/DDBJ databases">
        <title>Anaerobic single-cell dispensing facilitates the cultivation of human gut bacteria.</title>
        <authorList>
            <person name="Afrizal A."/>
        </authorList>
    </citation>
    <scope>NUCLEOTIDE SEQUENCE</scope>
    <source>
        <strain evidence="9">CLA-AA-H215</strain>
    </source>
</reference>
<dbReference type="Gene3D" id="2.10.109.10">
    <property type="entry name" value="Umud Fragment, subunit A"/>
    <property type="match status" value="1"/>
</dbReference>
<dbReference type="GO" id="GO:0005886">
    <property type="term" value="C:plasma membrane"/>
    <property type="evidence" value="ECO:0007669"/>
    <property type="project" value="UniProtKB-SubCell"/>
</dbReference>
<comment type="similarity">
    <text evidence="3 7">Belongs to the peptidase S26 family.</text>
</comment>
<dbReference type="InterPro" id="IPR019757">
    <property type="entry name" value="Pept_S26A_signal_pept_1_Lys-AS"/>
</dbReference>
<dbReference type="GO" id="GO:0009003">
    <property type="term" value="F:signal peptidase activity"/>
    <property type="evidence" value="ECO:0007669"/>
    <property type="project" value="UniProtKB-EC"/>
</dbReference>
<dbReference type="InterPro" id="IPR036286">
    <property type="entry name" value="LexA/Signal_pep-like_sf"/>
</dbReference>
<feature type="active site" evidence="6">
    <location>
        <position position="95"/>
    </location>
</feature>
<sequence length="195" mass="21462">MARGQSRKKAEVNGSLIQSAARWIVDILVVIILAAFLVAMLGQKVPVEGHSMEPSLMTGDEVLTDRMIYHFFSIRRFDVVLFQAGDGMEQKNYIKRVVGLPGEKVQISDGIIYINDAPLNTGDIMSRYTVAGLAETPVTLGADEYFLLGDNGDSSEDSRFALVGNVKKEQVIGKVWFRIAPFKDLGPIAKVEVNN</sequence>
<dbReference type="EMBL" id="JAJEQR010000049">
    <property type="protein sequence ID" value="MCC2232057.1"/>
    <property type="molecule type" value="Genomic_DNA"/>
</dbReference>
<dbReference type="GO" id="GO:0006465">
    <property type="term" value="P:signal peptide processing"/>
    <property type="evidence" value="ECO:0007669"/>
    <property type="project" value="InterPro"/>
</dbReference>
<accession>A0AAE3JGR4</accession>
<keyword evidence="7" id="KW-0812">Transmembrane</keyword>
<dbReference type="InterPro" id="IPR019533">
    <property type="entry name" value="Peptidase_S26"/>
</dbReference>
<dbReference type="Proteomes" id="UP001198182">
    <property type="component" value="Unassembled WGS sequence"/>
</dbReference>
<keyword evidence="7" id="KW-1133">Transmembrane helix</keyword>
<gene>
    <name evidence="9" type="primary">lepB</name>
    <name evidence="9" type="ORF">LKD81_13805</name>
</gene>
<comment type="catalytic activity">
    <reaction evidence="1 7">
        <text>Cleavage of hydrophobic, N-terminal signal or leader sequences from secreted and periplasmic proteins.</text>
        <dbReference type="EC" id="3.4.21.89"/>
    </reaction>
</comment>
<dbReference type="EC" id="3.4.21.89" evidence="4 7"/>
<dbReference type="SUPFAM" id="SSF51306">
    <property type="entry name" value="LexA/Signal peptidase"/>
    <property type="match status" value="1"/>
</dbReference>
<protein>
    <recommendedName>
        <fullName evidence="4 7">Signal peptidase I</fullName>
        <ecNumber evidence="4 7">3.4.21.89</ecNumber>
    </recommendedName>
</protein>
<evidence type="ECO:0000256" key="6">
    <source>
        <dbReference type="PIRSR" id="PIRSR600223-1"/>
    </source>
</evidence>
<dbReference type="PANTHER" id="PTHR43390:SF1">
    <property type="entry name" value="CHLOROPLAST PROCESSING PEPTIDASE"/>
    <property type="match status" value="1"/>
</dbReference>